<dbReference type="EMBL" id="JYON01000035">
    <property type="protein sequence ID" value="KJH69748.1"/>
    <property type="molecule type" value="Genomic_DNA"/>
</dbReference>
<accession>A0A0D8ZLR4</accession>
<dbReference type="OrthoDB" id="5623405at2"/>
<keyword evidence="2" id="KW-1185">Reference proteome</keyword>
<dbReference type="Proteomes" id="UP000032452">
    <property type="component" value="Unassembled WGS sequence"/>
</dbReference>
<dbReference type="SUPFAM" id="SSF58113">
    <property type="entry name" value="Apolipoprotein A-I"/>
    <property type="match status" value="1"/>
</dbReference>
<name>A0A0D8ZLR4_9CYAN</name>
<protein>
    <submittedName>
        <fullName evidence="1">Uncharacterized protein</fullName>
    </submittedName>
</protein>
<sequence>MNNPEEERVSYISVEPSKANLLQGLNSSQLAGADLSGGGNLDKVRDILFGGQMRDYEKRFNRLEDRLIKECSNLREDIKKRLDSLETYIMQEVEALNEGLKAEQVHRDDTTKEIAQELKDATKSLEKKIGQLDEQTSQKQRELRQQILDQSKNLDEDIRQKYESILAVIEREVQELRSDKTDRSTLAALFTQVAMRLNNEFDMPKNQ</sequence>
<dbReference type="PATRIC" id="fig|1618023.3.peg.2954"/>
<evidence type="ECO:0000313" key="1">
    <source>
        <dbReference type="EMBL" id="KJH69748.1"/>
    </source>
</evidence>
<evidence type="ECO:0000313" key="2">
    <source>
        <dbReference type="Proteomes" id="UP000032452"/>
    </source>
</evidence>
<organism evidence="1 2">
    <name type="scientific">Aliterella atlantica CENA595</name>
    <dbReference type="NCBI Taxonomy" id="1618023"/>
    <lineage>
        <taxon>Bacteria</taxon>
        <taxon>Bacillati</taxon>
        <taxon>Cyanobacteriota</taxon>
        <taxon>Cyanophyceae</taxon>
        <taxon>Chroococcidiopsidales</taxon>
        <taxon>Aliterellaceae</taxon>
        <taxon>Aliterella</taxon>
    </lineage>
</organism>
<comment type="caution">
    <text evidence="1">The sequence shown here is derived from an EMBL/GenBank/DDBJ whole genome shotgun (WGS) entry which is preliminary data.</text>
</comment>
<reference evidence="1 2" key="1">
    <citation type="submission" date="2015-02" db="EMBL/GenBank/DDBJ databases">
        <title>Draft genome of a novel marine cyanobacterium (Chroococcales) isolated from South Atlantic Ocean.</title>
        <authorList>
            <person name="Rigonato J."/>
            <person name="Alvarenga D.O."/>
            <person name="Branco L.H."/>
            <person name="Varani A.M."/>
            <person name="Brandini F.P."/>
            <person name="Fiore M.F."/>
        </authorList>
    </citation>
    <scope>NUCLEOTIDE SEQUENCE [LARGE SCALE GENOMIC DNA]</scope>
    <source>
        <strain evidence="1 2">CENA595</strain>
    </source>
</reference>
<dbReference type="STRING" id="1618023.UH38_22205"/>
<dbReference type="RefSeq" id="WP_045056916.1">
    <property type="nucleotide sequence ID" value="NZ_CAWMDP010000034.1"/>
</dbReference>
<dbReference type="Gene3D" id="1.20.120.20">
    <property type="entry name" value="Apolipoprotein"/>
    <property type="match status" value="1"/>
</dbReference>
<gene>
    <name evidence="1" type="ORF">UH38_22205</name>
</gene>
<dbReference type="AlphaFoldDB" id="A0A0D8ZLR4"/>
<proteinExistence type="predicted"/>